<dbReference type="GO" id="GO:0000009">
    <property type="term" value="F:alpha-1,6-mannosyltransferase activity"/>
    <property type="evidence" value="ECO:0007669"/>
    <property type="project" value="InterPro"/>
</dbReference>
<organism evidence="1 2">
    <name type="scientific">Phaeosphaeria nodorum (strain SN15 / ATCC MYA-4574 / FGSC 10173)</name>
    <name type="common">Glume blotch fungus</name>
    <name type="synonym">Parastagonospora nodorum</name>
    <dbReference type="NCBI Taxonomy" id="321614"/>
    <lineage>
        <taxon>Eukaryota</taxon>
        <taxon>Fungi</taxon>
        <taxon>Dikarya</taxon>
        <taxon>Ascomycota</taxon>
        <taxon>Pezizomycotina</taxon>
        <taxon>Dothideomycetes</taxon>
        <taxon>Pleosporomycetidae</taxon>
        <taxon>Pleosporales</taxon>
        <taxon>Pleosporineae</taxon>
        <taxon>Phaeosphaeriaceae</taxon>
        <taxon>Parastagonospora</taxon>
    </lineage>
</organism>
<name>A0A7U2HZN4_PHANO</name>
<dbReference type="VEuPathDB" id="FungiDB:JI435_151860"/>
<dbReference type="EMBL" id="CP069030">
    <property type="protein sequence ID" value="QRC97845.1"/>
    <property type="molecule type" value="Genomic_DNA"/>
</dbReference>
<protein>
    <submittedName>
        <fullName evidence="1">Uncharacterized protein</fullName>
    </submittedName>
</protein>
<proteinExistence type="predicted"/>
<dbReference type="OrthoDB" id="409543at2759"/>
<accession>A0A7U2HZN4</accession>
<gene>
    <name evidence="1" type="ORF">JI435_151860</name>
</gene>
<dbReference type="RefSeq" id="XP_001805346.1">
    <property type="nucleotide sequence ID" value="XM_001805294.1"/>
</dbReference>
<dbReference type="KEGG" id="pno:SNOG_15186"/>
<dbReference type="PANTHER" id="PTHR31834">
    <property type="entry name" value="INITIATION-SPECIFIC ALPHA-1,6-MANNOSYLTRANSFERASE"/>
    <property type="match status" value="1"/>
</dbReference>
<keyword evidence="2" id="KW-1185">Reference proteome</keyword>
<dbReference type="AlphaFoldDB" id="A0A7U2HZN4"/>
<dbReference type="InterPro" id="IPR039367">
    <property type="entry name" value="Och1-like"/>
</dbReference>
<evidence type="ECO:0000313" key="2">
    <source>
        <dbReference type="Proteomes" id="UP000663193"/>
    </source>
</evidence>
<reference evidence="2" key="1">
    <citation type="journal article" date="2021" name="BMC Genomics">
        <title>Chromosome-level genome assembly and manually-curated proteome of model necrotroph Parastagonospora nodorum Sn15 reveals a genome-wide trove of candidate effector homologs, and redundancy of virulence-related functions within an accessory chromosome.</title>
        <authorList>
            <person name="Bertazzoni S."/>
            <person name="Jones D.A.B."/>
            <person name="Phan H.T."/>
            <person name="Tan K.-C."/>
            <person name="Hane J.K."/>
        </authorList>
    </citation>
    <scope>NUCLEOTIDE SEQUENCE [LARGE SCALE GENOMIC DNA]</scope>
    <source>
        <strain evidence="2">SN15 / ATCC MYA-4574 / FGSC 10173)</strain>
    </source>
</reference>
<dbReference type="PANTHER" id="PTHR31834:SF8">
    <property type="entry name" value="TRANSFERASE, PUTATIVE (AFU_ORTHOLOGUE AFUA_6G14040)-RELATED"/>
    <property type="match status" value="1"/>
</dbReference>
<evidence type="ECO:0000313" key="1">
    <source>
        <dbReference type="EMBL" id="QRC97845.1"/>
    </source>
</evidence>
<sequence>MQVIDDIFETLHQKPMEHNVTVENVTLEMMGDVVDFSGPRRLTTGVYKSLSKQLNQTIGEDDLSKLLQPKLVGDVLVMPGRSFAASSNTYTEEEKAQLPPKLVLHHYAGSWKNDKGGEDYGDLSFKMMSFQT</sequence>
<dbReference type="Proteomes" id="UP000663193">
    <property type="component" value="Chromosome 8"/>
</dbReference>